<reference evidence="3" key="1">
    <citation type="submission" date="2018-05" db="EMBL/GenBank/DDBJ databases">
        <authorList>
            <person name="Lanie J.A."/>
            <person name="Ng W.-L."/>
            <person name="Kazmierczak K.M."/>
            <person name="Andrzejewski T.M."/>
            <person name="Davidsen T.M."/>
            <person name="Wayne K.J."/>
            <person name="Tettelin H."/>
            <person name="Glass J.I."/>
            <person name="Rusch D."/>
            <person name="Podicherti R."/>
            <person name="Tsui H.-C.T."/>
            <person name="Winkler M.E."/>
        </authorList>
    </citation>
    <scope>NUCLEOTIDE SEQUENCE</scope>
</reference>
<dbReference type="SUPFAM" id="SSF51735">
    <property type="entry name" value="NAD(P)-binding Rossmann-fold domains"/>
    <property type="match status" value="1"/>
</dbReference>
<keyword evidence="2" id="KW-0560">Oxidoreductase</keyword>
<dbReference type="PRINTS" id="PR00081">
    <property type="entry name" value="GDHRDH"/>
</dbReference>
<feature type="non-terminal residue" evidence="3">
    <location>
        <position position="1"/>
    </location>
</feature>
<feature type="non-terminal residue" evidence="3">
    <location>
        <position position="225"/>
    </location>
</feature>
<dbReference type="PANTHER" id="PTHR24321">
    <property type="entry name" value="DEHYDROGENASES, SHORT CHAIN"/>
    <property type="match status" value="1"/>
</dbReference>
<comment type="similarity">
    <text evidence="1">Belongs to the short-chain dehydrogenases/reductases (SDR) family.</text>
</comment>
<dbReference type="InterPro" id="IPR002347">
    <property type="entry name" value="SDR_fam"/>
</dbReference>
<dbReference type="PANTHER" id="PTHR24321:SF8">
    <property type="entry name" value="ESTRADIOL 17-BETA-DEHYDROGENASE 8-RELATED"/>
    <property type="match status" value="1"/>
</dbReference>
<organism evidence="3">
    <name type="scientific">marine metagenome</name>
    <dbReference type="NCBI Taxonomy" id="408172"/>
    <lineage>
        <taxon>unclassified sequences</taxon>
        <taxon>metagenomes</taxon>
        <taxon>ecological metagenomes</taxon>
    </lineage>
</organism>
<dbReference type="EMBL" id="UINC01183327">
    <property type="protein sequence ID" value="SVD94036.1"/>
    <property type="molecule type" value="Genomic_DNA"/>
</dbReference>
<name>A0A382ZER8_9ZZZZ</name>
<dbReference type="CDD" id="cd05233">
    <property type="entry name" value="SDR_c"/>
    <property type="match status" value="1"/>
</dbReference>
<dbReference type="PROSITE" id="PS00061">
    <property type="entry name" value="ADH_SHORT"/>
    <property type="match status" value="1"/>
</dbReference>
<sequence>MSVSLAGKTMIVTGAASGIGRATAEVLHDMGSNVVLADLHQEDLDEVLGELDLERSRTIGCSCDLTIADDVEKLVASSVEKFGQLNGLVNSAGVIMMDNAWDTSNKDMKQQFSVNVEGTFLCSRAVALQFRANDGGSIVNVASNCGKVGYKNMAAYNASKAAVISLTRSLSLEWSENNINVNAVCPGGVDTPMLANCAEWLGPKIGVESAELLSSIVPAQLGPHI</sequence>
<dbReference type="GO" id="GO:0016491">
    <property type="term" value="F:oxidoreductase activity"/>
    <property type="evidence" value="ECO:0007669"/>
    <property type="project" value="UniProtKB-KW"/>
</dbReference>
<dbReference type="Gene3D" id="3.40.50.720">
    <property type="entry name" value="NAD(P)-binding Rossmann-like Domain"/>
    <property type="match status" value="1"/>
</dbReference>
<evidence type="ECO:0000256" key="1">
    <source>
        <dbReference type="ARBA" id="ARBA00006484"/>
    </source>
</evidence>
<proteinExistence type="inferred from homology"/>
<evidence type="ECO:0008006" key="4">
    <source>
        <dbReference type="Google" id="ProtNLM"/>
    </source>
</evidence>
<dbReference type="InterPro" id="IPR036291">
    <property type="entry name" value="NAD(P)-bd_dom_sf"/>
</dbReference>
<accession>A0A382ZER8</accession>
<dbReference type="AlphaFoldDB" id="A0A382ZER8"/>
<dbReference type="PRINTS" id="PR00080">
    <property type="entry name" value="SDRFAMILY"/>
</dbReference>
<gene>
    <name evidence="3" type="ORF">METZ01_LOCUS446890</name>
</gene>
<evidence type="ECO:0000256" key="2">
    <source>
        <dbReference type="ARBA" id="ARBA00023002"/>
    </source>
</evidence>
<dbReference type="InterPro" id="IPR020904">
    <property type="entry name" value="Sc_DH/Rdtase_CS"/>
</dbReference>
<protein>
    <recommendedName>
        <fullName evidence="4">SDR family oxidoreductase</fullName>
    </recommendedName>
</protein>
<dbReference type="FunFam" id="3.40.50.720:FF:000084">
    <property type="entry name" value="Short-chain dehydrogenase reductase"/>
    <property type="match status" value="1"/>
</dbReference>
<evidence type="ECO:0000313" key="3">
    <source>
        <dbReference type="EMBL" id="SVD94036.1"/>
    </source>
</evidence>
<dbReference type="Pfam" id="PF00106">
    <property type="entry name" value="adh_short"/>
    <property type="match status" value="1"/>
</dbReference>